<organism evidence="1">
    <name type="scientific">marine sediment metagenome</name>
    <dbReference type="NCBI Taxonomy" id="412755"/>
    <lineage>
        <taxon>unclassified sequences</taxon>
        <taxon>metagenomes</taxon>
        <taxon>ecological metagenomes</taxon>
    </lineage>
</organism>
<accession>A0A0F9XIE7</accession>
<gene>
    <name evidence="1" type="ORF">LCGC14_0142060</name>
</gene>
<comment type="caution">
    <text evidence="1">The sequence shown here is derived from an EMBL/GenBank/DDBJ whole genome shotgun (WGS) entry which is preliminary data.</text>
</comment>
<dbReference type="AlphaFoldDB" id="A0A0F9XIE7"/>
<sequence>MAIRHQPQSEKFPFKSPTTPGLYVTFQAYIIELICLNVNSKIGPRFWSDKKYWGPKFGREVKGVSNVLKSVGNKDPLTQTAFTQIIKEHNIKSLSYKTTVQKVTRCIVARKAELQKKRTELSAKPSVKEIDSKRNSTFVDTGKKGVLAKIREIEGG</sequence>
<proteinExistence type="predicted"/>
<name>A0A0F9XIE7_9ZZZZ</name>
<dbReference type="EMBL" id="LAZR01000049">
    <property type="protein sequence ID" value="KKN98961.1"/>
    <property type="molecule type" value="Genomic_DNA"/>
</dbReference>
<evidence type="ECO:0000313" key="1">
    <source>
        <dbReference type="EMBL" id="KKN98961.1"/>
    </source>
</evidence>
<protein>
    <submittedName>
        <fullName evidence="1">Uncharacterized protein</fullName>
    </submittedName>
</protein>
<reference evidence="1" key="1">
    <citation type="journal article" date="2015" name="Nature">
        <title>Complex archaea that bridge the gap between prokaryotes and eukaryotes.</title>
        <authorList>
            <person name="Spang A."/>
            <person name="Saw J.H."/>
            <person name="Jorgensen S.L."/>
            <person name="Zaremba-Niedzwiedzka K."/>
            <person name="Martijn J."/>
            <person name="Lind A.E."/>
            <person name="van Eijk R."/>
            <person name="Schleper C."/>
            <person name="Guy L."/>
            <person name="Ettema T.J."/>
        </authorList>
    </citation>
    <scope>NUCLEOTIDE SEQUENCE</scope>
</reference>